<accession>A0A7X5Y3L3</accession>
<organism evidence="8 9">
    <name type="scientific">Sphingomonas kaistensis</name>
    <dbReference type="NCBI Taxonomy" id="298708"/>
    <lineage>
        <taxon>Bacteria</taxon>
        <taxon>Pseudomonadati</taxon>
        <taxon>Pseudomonadota</taxon>
        <taxon>Alphaproteobacteria</taxon>
        <taxon>Sphingomonadales</taxon>
        <taxon>Sphingomonadaceae</taxon>
        <taxon>Sphingomonas</taxon>
    </lineage>
</organism>
<dbReference type="EMBL" id="JAATJC010000001">
    <property type="protein sequence ID" value="NJC04527.1"/>
    <property type="molecule type" value="Genomic_DNA"/>
</dbReference>
<evidence type="ECO:0000256" key="6">
    <source>
        <dbReference type="PIRSR" id="PIRSR606710-2"/>
    </source>
</evidence>
<comment type="similarity">
    <text evidence="2 7">Belongs to the glycosyl hydrolase 43 family.</text>
</comment>
<name>A0A7X5Y3L3_9SPHN</name>
<evidence type="ECO:0000256" key="2">
    <source>
        <dbReference type="ARBA" id="ARBA00009865"/>
    </source>
</evidence>
<feature type="site" description="Important for catalytic activity, responsible for pKa modulation of the active site Glu and correct orientation of both the proton donor and substrate" evidence="6">
    <location>
        <position position="152"/>
    </location>
</feature>
<dbReference type="GO" id="GO:0005975">
    <property type="term" value="P:carbohydrate metabolic process"/>
    <property type="evidence" value="ECO:0007669"/>
    <property type="project" value="InterPro"/>
</dbReference>
<dbReference type="CDD" id="cd08999">
    <property type="entry name" value="GH43_ABN-like"/>
    <property type="match status" value="1"/>
</dbReference>
<dbReference type="GO" id="GO:0046558">
    <property type="term" value="F:arabinan endo-1,5-alpha-L-arabinosidase activity"/>
    <property type="evidence" value="ECO:0007669"/>
    <property type="project" value="UniProtKB-EC"/>
</dbReference>
<evidence type="ECO:0000256" key="1">
    <source>
        <dbReference type="ARBA" id="ARBA00004834"/>
    </source>
</evidence>
<dbReference type="SUPFAM" id="SSF75005">
    <property type="entry name" value="Arabinanase/levansucrase/invertase"/>
    <property type="match status" value="1"/>
</dbReference>
<dbReference type="PANTHER" id="PTHR43301:SF3">
    <property type="entry name" value="ARABINAN ENDO-1,5-ALPHA-L-ARABINOSIDASE A-RELATED"/>
    <property type="match status" value="1"/>
</dbReference>
<evidence type="ECO:0000256" key="4">
    <source>
        <dbReference type="ARBA" id="ARBA00023295"/>
    </source>
</evidence>
<evidence type="ECO:0000256" key="3">
    <source>
        <dbReference type="ARBA" id="ARBA00022801"/>
    </source>
</evidence>
<comment type="pathway">
    <text evidence="1">Glycan metabolism; L-arabinan degradation.</text>
</comment>
<keyword evidence="9" id="KW-1185">Reference proteome</keyword>
<feature type="active site" description="Proton donor" evidence="5">
    <location>
        <position position="211"/>
    </location>
</feature>
<dbReference type="EC" id="3.2.1.99" evidence="8"/>
<dbReference type="InterPro" id="IPR050727">
    <property type="entry name" value="GH43_arabinanases"/>
</dbReference>
<dbReference type="RefSeq" id="WP_168067335.1">
    <property type="nucleotide sequence ID" value="NZ_JAATJC010000001.1"/>
</dbReference>
<dbReference type="AlphaFoldDB" id="A0A7X5Y3L3"/>
<evidence type="ECO:0000256" key="7">
    <source>
        <dbReference type="RuleBase" id="RU361187"/>
    </source>
</evidence>
<comment type="caution">
    <text evidence="8">The sequence shown here is derived from an EMBL/GenBank/DDBJ whole genome shotgun (WGS) entry which is preliminary data.</text>
</comment>
<dbReference type="Proteomes" id="UP000558192">
    <property type="component" value="Unassembled WGS sequence"/>
</dbReference>
<evidence type="ECO:0000256" key="5">
    <source>
        <dbReference type="PIRSR" id="PIRSR606710-1"/>
    </source>
</evidence>
<keyword evidence="3 7" id="KW-0378">Hydrolase</keyword>
<dbReference type="Gene3D" id="2.115.10.20">
    <property type="entry name" value="Glycosyl hydrolase domain, family 43"/>
    <property type="match status" value="1"/>
</dbReference>
<dbReference type="Pfam" id="PF04616">
    <property type="entry name" value="Glyco_hydro_43"/>
    <property type="match status" value="1"/>
</dbReference>
<protein>
    <submittedName>
        <fullName evidence="8">Arabinan endo-1,5-alpha-L-arabinosidase</fullName>
        <ecNumber evidence="8">3.2.1.99</ecNumber>
    </submittedName>
</protein>
<keyword evidence="4 7" id="KW-0326">Glycosidase</keyword>
<evidence type="ECO:0000313" key="8">
    <source>
        <dbReference type="EMBL" id="NJC04527.1"/>
    </source>
</evidence>
<dbReference type="InterPro" id="IPR006710">
    <property type="entry name" value="Glyco_hydro_43"/>
</dbReference>
<feature type="active site" description="Proton acceptor" evidence="5">
    <location>
        <position position="34"/>
    </location>
</feature>
<sequence length="342" mass="38319">MPDPERDRAVTVSAAADGARHTYRNPVLDRDFPDPSALLADDGYYYAYATQSRDKDGWINIQVARSADLIDWEHLGDALPVKPIWASHTQDFWAPYVLRDGERFVMFYSAKPDACDDEPGHSLAIAVAERLEGPFTDIGQPFLNGQGFEVIDPMVLRDPASGRFFLYWGSGFQPIKVQELSADLLSFAPGTRPTDIIWPNPEPGAFPRLVEAAWVIAHDGAYYLFYSGDNCCGPQAEYGVMVARASDPLGPFETLEQVRGIRHSLMLTRNDKWLAPGHNGIVTDRAGVHWILYHAVDIDRPRQRQEDEINSRRVLLIDRIDWADGWPVVRTPSTGEEKAPAV</sequence>
<evidence type="ECO:0000313" key="9">
    <source>
        <dbReference type="Proteomes" id="UP000558192"/>
    </source>
</evidence>
<reference evidence="8 9" key="1">
    <citation type="submission" date="2020-03" db="EMBL/GenBank/DDBJ databases">
        <title>Genomic Encyclopedia of Type Strains, Phase IV (KMG-IV): sequencing the most valuable type-strain genomes for metagenomic binning, comparative biology and taxonomic classification.</title>
        <authorList>
            <person name="Goeker M."/>
        </authorList>
    </citation>
    <scope>NUCLEOTIDE SEQUENCE [LARGE SCALE GENOMIC DNA]</scope>
    <source>
        <strain evidence="8 9">DSM 16846</strain>
    </source>
</reference>
<dbReference type="PANTHER" id="PTHR43301">
    <property type="entry name" value="ARABINAN ENDO-1,5-ALPHA-L-ARABINOSIDASE"/>
    <property type="match status" value="1"/>
</dbReference>
<dbReference type="InterPro" id="IPR023296">
    <property type="entry name" value="Glyco_hydro_beta-prop_sf"/>
</dbReference>
<gene>
    <name evidence="8" type="ORF">GGQ97_000320</name>
</gene>
<proteinExistence type="inferred from homology"/>